<feature type="transmembrane region" description="Helical" evidence="9">
    <location>
        <begin position="89"/>
        <end position="108"/>
    </location>
</feature>
<proteinExistence type="inferred from homology"/>
<dbReference type="GO" id="GO:0022857">
    <property type="term" value="F:transmembrane transporter activity"/>
    <property type="evidence" value="ECO:0007669"/>
    <property type="project" value="InterPro"/>
</dbReference>
<dbReference type="OrthoDB" id="9787026at2"/>
<feature type="transmembrane region" description="Helical" evidence="9">
    <location>
        <begin position="56"/>
        <end position="80"/>
    </location>
</feature>
<feature type="transmembrane region" description="Helical" evidence="9">
    <location>
        <begin position="393"/>
        <end position="412"/>
    </location>
</feature>
<feature type="compositionally biased region" description="Basic and acidic residues" evidence="8">
    <location>
        <begin position="443"/>
        <end position="457"/>
    </location>
</feature>
<comment type="caution">
    <text evidence="11">The sequence shown here is derived from an EMBL/GenBank/DDBJ whole genome shotgun (WGS) entry which is preliminary data.</text>
</comment>
<comment type="similarity">
    <text evidence="2 7">Belongs to the major facilitator superfamily. Sugar transporter (TC 2.A.1.1) family.</text>
</comment>
<gene>
    <name evidence="11" type="ORF">CGZ88_1097</name>
</gene>
<feature type="transmembrane region" description="Helical" evidence="9">
    <location>
        <begin position="357"/>
        <end position="381"/>
    </location>
</feature>
<feature type="transmembrane region" description="Helical" evidence="9">
    <location>
        <begin position="301"/>
        <end position="322"/>
    </location>
</feature>
<dbReference type="PANTHER" id="PTHR48020:SF12">
    <property type="entry name" value="PROTON MYO-INOSITOL COTRANSPORTER"/>
    <property type="match status" value="1"/>
</dbReference>
<feature type="transmembrane region" description="Helical" evidence="9">
    <location>
        <begin position="147"/>
        <end position="170"/>
    </location>
</feature>
<dbReference type="InterPro" id="IPR050814">
    <property type="entry name" value="Myo-inositol_Transporter"/>
</dbReference>
<feature type="transmembrane region" description="Helical" evidence="9">
    <location>
        <begin position="19"/>
        <end position="36"/>
    </location>
</feature>
<dbReference type="InterPro" id="IPR036259">
    <property type="entry name" value="MFS_trans_sf"/>
</dbReference>
<dbReference type="SUPFAM" id="SSF103473">
    <property type="entry name" value="MFS general substrate transporter"/>
    <property type="match status" value="1"/>
</dbReference>
<evidence type="ECO:0000256" key="9">
    <source>
        <dbReference type="SAM" id="Phobius"/>
    </source>
</evidence>
<feature type="transmembrane region" description="Helical" evidence="9">
    <location>
        <begin position="260"/>
        <end position="281"/>
    </location>
</feature>
<dbReference type="RefSeq" id="WP_133120909.1">
    <property type="nucleotide sequence ID" value="NZ_NMYC01000005.1"/>
</dbReference>
<sequence>MDNTIPAARETKREGSMKYVVILALSAGMAGLLYGYDTVSISGAIEFLSAHYGLSAAMQGLVISSIMIGGVAGVGVSGFLADKIGRRKVLLIGAAFFFVSALASAFTYDPTSLIVTRIVGGVGIGLASALAITYITECAPTKYRGTLSSAYQLLTILGLFLTNLIDFFIANAGTHLWGENVGWRWMLGIGAIPAAIFFIALFLSPESPRFLLQQGKTKEGFEILERIGGTDDAKAQVSSIEKSLEEEKGSTFRDLFRKPLLYALLVGIFLAIFNQAVGQNTISYYGPTMFASIGFENNGEFIVSTVVGAVELLFAFVGMALIDRLGRKPLMQSGAFLMGVFTVLMALTYGMHWDGIWMLVFACGFIAAFAYSMGPVTWVMIPELFPTYLRGRAAGICTVFLWGINFCIGQFTPMMFAHWGWRRHVRILRGARFHLFPRRNLPRSRDEGQEPRGDRGLLEAQGGRQGQVSARIES</sequence>
<evidence type="ECO:0000256" key="4">
    <source>
        <dbReference type="ARBA" id="ARBA00022692"/>
    </source>
</evidence>
<evidence type="ECO:0000256" key="2">
    <source>
        <dbReference type="ARBA" id="ARBA00010992"/>
    </source>
</evidence>
<dbReference type="PANTHER" id="PTHR48020">
    <property type="entry name" value="PROTON MYO-INOSITOL COTRANSPORTER"/>
    <property type="match status" value="1"/>
</dbReference>
<feature type="transmembrane region" description="Helical" evidence="9">
    <location>
        <begin position="182"/>
        <end position="203"/>
    </location>
</feature>
<dbReference type="InterPro" id="IPR003663">
    <property type="entry name" value="Sugar/inositol_transpt"/>
</dbReference>
<evidence type="ECO:0000256" key="5">
    <source>
        <dbReference type="ARBA" id="ARBA00022989"/>
    </source>
</evidence>
<dbReference type="Gene3D" id="1.20.1250.20">
    <property type="entry name" value="MFS general substrate transporter like domains"/>
    <property type="match status" value="1"/>
</dbReference>
<comment type="subcellular location">
    <subcellularLocation>
        <location evidence="1">Cell membrane</location>
        <topology evidence="1">Multi-pass membrane protein</topology>
    </subcellularLocation>
</comment>
<dbReference type="Pfam" id="PF00083">
    <property type="entry name" value="Sugar_tr"/>
    <property type="match status" value="1"/>
</dbReference>
<dbReference type="GO" id="GO:0005886">
    <property type="term" value="C:plasma membrane"/>
    <property type="evidence" value="ECO:0007669"/>
    <property type="project" value="UniProtKB-SubCell"/>
</dbReference>
<dbReference type="EMBL" id="NMYC01000005">
    <property type="protein sequence ID" value="PLS26612.1"/>
    <property type="molecule type" value="Genomic_DNA"/>
</dbReference>
<dbReference type="InterPro" id="IPR020846">
    <property type="entry name" value="MFS_dom"/>
</dbReference>
<dbReference type="NCBIfam" id="TIGR00879">
    <property type="entry name" value="SP"/>
    <property type="match status" value="1"/>
</dbReference>
<feature type="region of interest" description="Disordered" evidence="8">
    <location>
        <begin position="443"/>
        <end position="474"/>
    </location>
</feature>
<dbReference type="PRINTS" id="PR00171">
    <property type="entry name" value="SUGRTRNSPORT"/>
</dbReference>
<dbReference type="AlphaFoldDB" id="A0A2N5IXD2"/>
<feature type="transmembrane region" description="Helical" evidence="9">
    <location>
        <begin position="334"/>
        <end position="351"/>
    </location>
</feature>
<dbReference type="PROSITE" id="PS00217">
    <property type="entry name" value="SUGAR_TRANSPORT_2"/>
    <property type="match status" value="1"/>
</dbReference>
<protein>
    <submittedName>
        <fullName evidence="11">MFS transporter</fullName>
    </submittedName>
</protein>
<keyword evidence="5 9" id="KW-1133">Transmembrane helix</keyword>
<evidence type="ECO:0000313" key="12">
    <source>
        <dbReference type="Proteomes" id="UP000234935"/>
    </source>
</evidence>
<evidence type="ECO:0000256" key="6">
    <source>
        <dbReference type="ARBA" id="ARBA00023136"/>
    </source>
</evidence>
<keyword evidence="12" id="KW-1185">Reference proteome</keyword>
<feature type="transmembrane region" description="Helical" evidence="9">
    <location>
        <begin position="114"/>
        <end position="135"/>
    </location>
</feature>
<evidence type="ECO:0000256" key="1">
    <source>
        <dbReference type="ARBA" id="ARBA00004651"/>
    </source>
</evidence>
<dbReference type="PROSITE" id="PS50850">
    <property type="entry name" value="MFS"/>
    <property type="match status" value="1"/>
</dbReference>
<evidence type="ECO:0000259" key="10">
    <source>
        <dbReference type="PROSITE" id="PS50850"/>
    </source>
</evidence>
<keyword evidence="3 7" id="KW-0813">Transport</keyword>
<name>A0A2N5IXD2_9BIFI</name>
<organism evidence="11 12">
    <name type="scientific">Bifidobacterium anseris</name>
    <dbReference type="NCBI Taxonomy" id="2020963"/>
    <lineage>
        <taxon>Bacteria</taxon>
        <taxon>Bacillati</taxon>
        <taxon>Actinomycetota</taxon>
        <taxon>Actinomycetes</taxon>
        <taxon>Bifidobacteriales</taxon>
        <taxon>Bifidobacteriaceae</taxon>
        <taxon>Bifidobacterium</taxon>
    </lineage>
</organism>
<reference evidence="11 12" key="1">
    <citation type="submission" date="2017-07" db="EMBL/GenBank/DDBJ databases">
        <title>Bifidobacterium novel species.</title>
        <authorList>
            <person name="Lugli G.A."/>
            <person name="Milani C."/>
            <person name="Duranti S."/>
            <person name="Mangifesta M."/>
        </authorList>
    </citation>
    <scope>NUCLEOTIDE SEQUENCE [LARGE SCALE GENOMIC DNA]</scope>
    <source>
        <strain evidence="12">Goo31D</strain>
    </source>
</reference>
<keyword evidence="6 9" id="KW-0472">Membrane</keyword>
<accession>A0A2N5IXD2</accession>
<dbReference type="PROSITE" id="PS00216">
    <property type="entry name" value="SUGAR_TRANSPORT_1"/>
    <property type="match status" value="2"/>
</dbReference>
<evidence type="ECO:0000256" key="3">
    <source>
        <dbReference type="ARBA" id="ARBA00022448"/>
    </source>
</evidence>
<keyword evidence="4 9" id="KW-0812">Transmembrane</keyword>
<evidence type="ECO:0000313" key="11">
    <source>
        <dbReference type="EMBL" id="PLS26612.1"/>
    </source>
</evidence>
<evidence type="ECO:0000256" key="7">
    <source>
        <dbReference type="RuleBase" id="RU003346"/>
    </source>
</evidence>
<dbReference type="Proteomes" id="UP000234935">
    <property type="component" value="Unassembled WGS sequence"/>
</dbReference>
<dbReference type="InterPro" id="IPR005829">
    <property type="entry name" value="Sugar_transporter_CS"/>
</dbReference>
<dbReference type="InterPro" id="IPR005828">
    <property type="entry name" value="MFS_sugar_transport-like"/>
</dbReference>
<evidence type="ECO:0000256" key="8">
    <source>
        <dbReference type="SAM" id="MobiDB-lite"/>
    </source>
</evidence>
<feature type="domain" description="Major facilitator superfamily (MFS) profile" evidence="10">
    <location>
        <begin position="23"/>
        <end position="474"/>
    </location>
</feature>